<evidence type="ECO:0000313" key="2">
    <source>
        <dbReference type="Proteomes" id="UP000076532"/>
    </source>
</evidence>
<protein>
    <submittedName>
        <fullName evidence="1">Uncharacterized protein</fullName>
    </submittedName>
</protein>
<organism evidence="1 2">
    <name type="scientific">Athelia psychrophila</name>
    <dbReference type="NCBI Taxonomy" id="1759441"/>
    <lineage>
        <taxon>Eukaryota</taxon>
        <taxon>Fungi</taxon>
        <taxon>Dikarya</taxon>
        <taxon>Basidiomycota</taxon>
        <taxon>Agaricomycotina</taxon>
        <taxon>Agaricomycetes</taxon>
        <taxon>Agaricomycetidae</taxon>
        <taxon>Atheliales</taxon>
        <taxon>Atheliaceae</taxon>
        <taxon>Athelia</taxon>
    </lineage>
</organism>
<evidence type="ECO:0000313" key="1">
    <source>
        <dbReference type="EMBL" id="KZP23065.1"/>
    </source>
</evidence>
<reference evidence="1 2" key="1">
    <citation type="journal article" date="2016" name="Mol. Biol. Evol.">
        <title>Comparative Genomics of Early-Diverging Mushroom-Forming Fungi Provides Insights into the Origins of Lignocellulose Decay Capabilities.</title>
        <authorList>
            <person name="Nagy L.G."/>
            <person name="Riley R."/>
            <person name="Tritt A."/>
            <person name="Adam C."/>
            <person name="Daum C."/>
            <person name="Floudas D."/>
            <person name="Sun H."/>
            <person name="Yadav J.S."/>
            <person name="Pangilinan J."/>
            <person name="Larsson K.H."/>
            <person name="Matsuura K."/>
            <person name="Barry K."/>
            <person name="Labutti K."/>
            <person name="Kuo R."/>
            <person name="Ohm R.A."/>
            <person name="Bhattacharya S.S."/>
            <person name="Shirouzu T."/>
            <person name="Yoshinaga Y."/>
            <person name="Martin F.M."/>
            <person name="Grigoriev I.V."/>
            <person name="Hibbett D.S."/>
        </authorList>
    </citation>
    <scope>NUCLEOTIDE SEQUENCE [LARGE SCALE GENOMIC DNA]</scope>
    <source>
        <strain evidence="1 2">CBS 109695</strain>
    </source>
</reference>
<gene>
    <name evidence="1" type="ORF">FIBSPDRAFT_1016035</name>
</gene>
<keyword evidence="2" id="KW-1185">Reference proteome</keyword>
<sequence>MMLTYNLTARCAGLRKAVSLPWLPMASPLLALRSRDGIYEPGRRLADIKWFSVARRPQWIIKDSTPSSMVRTRVQGSDVSSLMRYTSSMYRAQLPQEFRHTQGKPGSQCRSYSSRWPHDYSRFRSRDRRRDPVTVGVLQEHLSFRAARLREDVIFHETKYNVSGYKWNIMEDII</sequence>
<name>A0A166LKT5_9AGAM</name>
<dbReference type="EMBL" id="KV417535">
    <property type="protein sequence ID" value="KZP23065.1"/>
    <property type="molecule type" value="Genomic_DNA"/>
</dbReference>
<accession>A0A166LKT5</accession>
<dbReference type="Proteomes" id="UP000076532">
    <property type="component" value="Unassembled WGS sequence"/>
</dbReference>
<proteinExistence type="predicted"/>
<dbReference type="AlphaFoldDB" id="A0A166LKT5"/>